<keyword evidence="3" id="KW-1185">Reference proteome</keyword>
<gene>
    <name evidence="2" type="ORF">BCR15_02845</name>
</gene>
<evidence type="ECO:0000313" key="2">
    <source>
        <dbReference type="EMBL" id="OCL34647.1"/>
    </source>
</evidence>
<dbReference type="Gene3D" id="1.25.40.10">
    <property type="entry name" value="Tetratricopeptide repeat domain"/>
    <property type="match status" value="1"/>
</dbReference>
<evidence type="ECO:0000313" key="3">
    <source>
        <dbReference type="Proteomes" id="UP000093501"/>
    </source>
</evidence>
<comment type="caution">
    <text evidence="2">The sequence shown here is derived from an EMBL/GenBank/DDBJ whole genome shotgun (WGS) entry which is preliminary data.</text>
</comment>
<name>A0A1C0AMU4_9ACTN</name>
<dbReference type="InterPro" id="IPR011990">
    <property type="entry name" value="TPR-like_helical_dom_sf"/>
</dbReference>
<reference evidence="3" key="1">
    <citation type="submission" date="2016-07" db="EMBL/GenBank/DDBJ databases">
        <authorList>
            <person name="Florea S."/>
            <person name="Webb J.S."/>
            <person name="Jaromczyk J."/>
            <person name="Schardl C.L."/>
        </authorList>
    </citation>
    <scope>NUCLEOTIDE SEQUENCE [LARGE SCALE GENOMIC DNA]</scope>
    <source>
        <strain evidence="3">IPBSL-7</strain>
    </source>
</reference>
<dbReference type="SUPFAM" id="SSF48452">
    <property type="entry name" value="TPR-like"/>
    <property type="match status" value="1"/>
</dbReference>
<organism evidence="2 3">
    <name type="scientific">Tessaracoccus lapidicaptus</name>
    <dbReference type="NCBI Taxonomy" id="1427523"/>
    <lineage>
        <taxon>Bacteria</taxon>
        <taxon>Bacillati</taxon>
        <taxon>Actinomycetota</taxon>
        <taxon>Actinomycetes</taxon>
        <taxon>Propionibacteriales</taxon>
        <taxon>Propionibacteriaceae</taxon>
        <taxon>Tessaracoccus</taxon>
    </lineage>
</organism>
<feature type="domain" description="CHAT" evidence="1">
    <location>
        <begin position="582"/>
        <end position="784"/>
    </location>
</feature>
<dbReference type="AlphaFoldDB" id="A0A1C0AMU4"/>
<dbReference type="EMBL" id="MBQD01000020">
    <property type="protein sequence ID" value="OCL34647.1"/>
    <property type="molecule type" value="Genomic_DNA"/>
</dbReference>
<dbReference type="InterPro" id="IPR024983">
    <property type="entry name" value="CHAT_dom"/>
</dbReference>
<evidence type="ECO:0000259" key="1">
    <source>
        <dbReference type="Pfam" id="PF12770"/>
    </source>
</evidence>
<dbReference type="Pfam" id="PF12770">
    <property type="entry name" value="CHAT"/>
    <property type="match status" value="1"/>
</dbReference>
<dbReference type="RefSeq" id="WP_068751329.1">
    <property type="nucleotide sequence ID" value="NZ_LR214441.1"/>
</dbReference>
<accession>A0A1C0AMU4</accession>
<proteinExistence type="predicted"/>
<protein>
    <recommendedName>
        <fullName evidence="1">CHAT domain-containing protein</fullName>
    </recommendedName>
</protein>
<sequence length="804" mass="83779">MHHSAQDLYDEARGLLAEHRPAEARARLLRAADTCDPGDAELALRIRISLAWLLFEEDGAGAAGAELTTIAQAAEAAGLAPVAAAAEVQHGLVRARAGDQSGAWRVLCRIDPGRLPPADRMRLHLNRGTLTSELHRFDDAAADLARAAALADELDQPMLAAMARHNLGWVEFLRGDLPAALRDMHDADSGGVAIDRSVARHDRARALLEAGLVAEAHELLLAARADAPSARDAAEIDLDLARSALLLGRADDALGYARAAARVFARRREPAWHRRALLAQLRARPRRATAHGLRRAAAMAGDRLVAAQAAAAELLAPGPPQDRAELRREVAWLARSPVVSLRMAALVALATDSVRDGDRAGARRLLRRASTTLVRAQLGLASLDLRTATAVHGEAAAALDLQLAADLGQAAVVETAERWRAATRPVARVGPTADPRTAETATRLRRLRAEFRPDLPDAAECSRRIVAAERELRGLTWGATTELPPSVETVAPAALAAAAAAADASLVVTVRSGEDVVAVVLGRRHRTVRLGAAAEISELVDATRADLTARATLHPAHPLTAVVAASLAARLAELGAVVADPLADLPGHLVIVPTRVLSGVAWGALPSLRGRAVTVAPTASSWATAGRVAHRPRVSVLTGPGLPFAADEADAISGCWPLVGSPTLAAALAADDLVHVAAHGEHRGDNPQFSSLLLADGPVFAHELEGVPVRAGHVVLSACEVGRATHRPGDQPLGLTATLLSAGVGCVVAPVAPVGDRLAAEVMGRYHAELCGGADAATALARATVDDPSAGAFVCFGAPWRATV</sequence>
<dbReference type="Proteomes" id="UP000093501">
    <property type="component" value="Unassembled WGS sequence"/>
</dbReference>